<name>A0ABT3ZSY3_9BURK</name>
<dbReference type="PANTHER" id="PTHR34300:SF2">
    <property type="entry name" value="QUEUOSINE PRECURSOR TRANSPORTER-RELATED"/>
    <property type="match status" value="1"/>
</dbReference>
<feature type="transmembrane region" description="Helical" evidence="1">
    <location>
        <begin position="50"/>
        <end position="69"/>
    </location>
</feature>
<evidence type="ECO:0000313" key="3">
    <source>
        <dbReference type="Proteomes" id="UP001082899"/>
    </source>
</evidence>
<dbReference type="Pfam" id="PF02592">
    <property type="entry name" value="Vut_1"/>
    <property type="match status" value="1"/>
</dbReference>
<proteinExistence type="inferred from homology"/>
<comment type="similarity">
    <text evidence="1">Belongs to the vitamin uptake transporter (VUT/ECF) (TC 2.A.88) family. Q precursor transporter subfamily.</text>
</comment>
<keyword evidence="3" id="KW-1185">Reference proteome</keyword>
<dbReference type="InterPro" id="IPR003744">
    <property type="entry name" value="YhhQ"/>
</dbReference>
<feature type="transmembrane region" description="Helical" evidence="1">
    <location>
        <begin position="81"/>
        <end position="105"/>
    </location>
</feature>
<sequence>MPATVPAAAARPSYRYYDLILAAFVVVLLLSNLIGAGKVAIVRLPWLGEVSYSAGVLFFPISYFFGDVLTEVYGYAYDRRAVWAGFAALLFAAAMSAVVVALPAARDPYMTGYQDHLLAVFGNTPRIVLGSILAFWAGSLSNAVVLAKLKIWSAGRHLWFRAIASTAVGEAIDSTLFYMLAFYAIWPTAQILHVALVQYLVKTAWEIVATPLTYWIVGRLKRAERRDHYDRGTDFTPFRLKL</sequence>
<dbReference type="RefSeq" id="WP_267849582.1">
    <property type="nucleotide sequence ID" value="NZ_JAPMXC010000011.1"/>
</dbReference>
<keyword evidence="1" id="KW-1003">Cell membrane</keyword>
<dbReference type="NCBIfam" id="TIGR00697">
    <property type="entry name" value="queuosine precursor transporter"/>
    <property type="match status" value="1"/>
</dbReference>
<comment type="subcellular location">
    <subcellularLocation>
        <location evidence="1">Cell inner membrane</location>
        <topology evidence="1">Multi-pass membrane protein</topology>
    </subcellularLocation>
</comment>
<keyword evidence="1" id="KW-0813">Transport</keyword>
<organism evidence="2 3">
    <name type="scientific">Robbsia betulipollinis</name>
    <dbReference type="NCBI Taxonomy" id="2981849"/>
    <lineage>
        <taxon>Bacteria</taxon>
        <taxon>Pseudomonadati</taxon>
        <taxon>Pseudomonadota</taxon>
        <taxon>Betaproteobacteria</taxon>
        <taxon>Burkholderiales</taxon>
        <taxon>Burkholderiaceae</taxon>
        <taxon>Robbsia</taxon>
    </lineage>
</organism>
<keyword evidence="1" id="KW-0472">Membrane</keyword>
<feature type="transmembrane region" description="Helical" evidence="1">
    <location>
        <begin position="191"/>
        <end position="217"/>
    </location>
</feature>
<reference evidence="2" key="1">
    <citation type="submission" date="2022-11" db="EMBL/GenBank/DDBJ databases">
        <title>Robbsia betulipollinis sp. nov., isolated from pollen of birch (Betula pendula).</title>
        <authorList>
            <person name="Shi H."/>
            <person name="Ambika Manirajan B."/>
            <person name="Ratering S."/>
            <person name="Geissler-Plaum R."/>
            <person name="Schnell S."/>
        </authorList>
    </citation>
    <scope>NUCLEOTIDE SEQUENCE</scope>
    <source>
        <strain evidence="2">Bb-Pol-6</strain>
    </source>
</reference>
<dbReference type="HAMAP" id="MF_02088">
    <property type="entry name" value="Q_prec_transport"/>
    <property type="match status" value="1"/>
</dbReference>
<gene>
    <name evidence="2" type="ORF">OVY01_21125</name>
</gene>
<evidence type="ECO:0000256" key="1">
    <source>
        <dbReference type="HAMAP-Rule" id="MF_02088"/>
    </source>
</evidence>
<dbReference type="PANTHER" id="PTHR34300">
    <property type="entry name" value="QUEUOSINE PRECURSOR TRANSPORTER-RELATED"/>
    <property type="match status" value="1"/>
</dbReference>
<comment type="caution">
    <text evidence="2">The sequence shown here is derived from an EMBL/GenBank/DDBJ whole genome shotgun (WGS) entry which is preliminary data.</text>
</comment>
<accession>A0ABT3ZSY3</accession>
<feature type="transmembrane region" description="Helical" evidence="1">
    <location>
        <begin position="19"/>
        <end position="44"/>
    </location>
</feature>
<feature type="transmembrane region" description="Helical" evidence="1">
    <location>
        <begin position="125"/>
        <end position="146"/>
    </location>
</feature>
<protein>
    <recommendedName>
        <fullName evidence="1">Probable queuosine precursor transporter</fullName>
        <shortName evidence="1">Q precursor transporter</shortName>
    </recommendedName>
</protein>
<evidence type="ECO:0000313" key="2">
    <source>
        <dbReference type="EMBL" id="MCY0389653.1"/>
    </source>
</evidence>
<feature type="transmembrane region" description="Helical" evidence="1">
    <location>
        <begin position="158"/>
        <end position="185"/>
    </location>
</feature>
<dbReference type="Proteomes" id="UP001082899">
    <property type="component" value="Unassembled WGS sequence"/>
</dbReference>
<keyword evidence="1" id="KW-1133">Transmembrane helix</keyword>
<keyword evidence="1" id="KW-0997">Cell inner membrane</keyword>
<keyword evidence="1" id="KW-0812">Transmembrane</keyword>
<dbReference type="EMBL" id="JAPMXC010000011">
    <property type="protein sequence ID" value="MCY0389653.1"/>
    <property type="molecule type" value="Genomic_DNA"/>
</dbReference>
<comment type="function">
    <text evidence="1">Involved in the import of queuosine (Q) precursors, required for Q precursor salvage.</text>
</comment>